<gene>
    <name evidence="1" type="ORF">Q9L58_009425</name>
</gene>
<dbReference type="EMBL" id="JBBBZM010000219">
    <property type="protein sequence ID" value="KAL0631711.1"/>
    <property type="molecule type" value="Genomic_DNA"/>
</dbReference>
<dbReference type="InterPro" id="IPR012674">
    <property type="entry name" value="Calycin"/>
</dbReference>
<dbReference type="Proteomes" id="UP001447188">
    <property type="component" value="Unassembled WGS sequence"/>
</dbReference>
<dbReference type="Gene3D" id="2.40.128.20">
    <property type="match status" value="1"/>
</dbReference>
<name>A0ABR3G7C4_9PEZI</name>
<dbReference type="PANTHER" id="PTHR38115">
    <property type="entry name" value="LIPOCALIN-LIKE DOMAIN-CONTAINING PROTEIN"/>
    <property type="match status" value="1"/>
</dbReference>
<evidence type="ECO:0000313" key="2">
    <source>
        <dbReference type="Proteomes" id="UP001447188"/>
    </source>
</evidence>
<reference evidence="1 2" key="1">
    <citation type="submission" date="2024-02" db="EMBL/GenBank/DDBJ databases">
        <title>Discinaceae phylogenomics.</title>
        <authorList>
            <person name="Dirks A.C."/>
            <person name="James T.Y."/>
        </authorList>
    </citation>
    <scope>NUCLEOTIDE SEQUENCE [LARGE SCALE GENOMIC DNA]</scope>
    <source>
        <strain evidence="1 2">ACD0624</strain>
    </source>
</reference>
<accession>A0ABR3G7C4</accession>
<protein>
    <submittedName>
        <fullName evidence="1">Uncharacterized protein</fullName>
    </submittedName>
</protein>
<dbReference type="PANTHER" id="PTHR38115:SF1">
    <property type="entry name" value="LIPOCALIN-LIKE DOMAIN-CONTAINING PROTEIN"/>
    <property type="match status" value="1"/>
</dbReference>
<organism evidence="1 2">
    <name type="scientific">Discina gigas</name>
    <dbReference type="NCBI Taxonomy" id="1032678"/>
    <lineage>
        <taxon>Eukaryota</taxon>
        <taxon>Fungi</taxon>
        <taxon>Dikarya</taxon>
        <taxon>Ascomycota</taxon>
        <taxon>Pezizomycotina</taxon>
        <taxon>Pezizomycetes</taxon>
        <taxon>Pezizales</taxon>
        <taxon>Discinaceae</taxon>
        <taxon>Discina</taxon>
    </lineage>
</organism>
<sequence>MASPDDITTQNLTGKFYMNKTHSSDTDEMLMLQGVSWFTRKAIRFSTITLDIKQYRDDDGVEHIDIDQTATGGIKGTTENRTLDWTEREHEDHLFGKLAAKSRRLDIEQVEAGFLKDGFLPEAKKDGVIESFVVNHENQWSAQQIWGFEEIDKLRYYVRHLRFKKFATPAAAPAAAPETGESPPVTTAGSPEKVIEMKLVYDYAGV</sequence>
<comment type="caution">
    <text evidence="1">The sequence shown here is derived from an EMBL/GenBank/DDBJ whole genome shotgun (WGS) entry which is preliminary data.</text>
</comment>
<keyword evidence="2" id="KW-1185">Reference proteome</keyword>
<evidence type="ECO:0000313" key="1">
    <source>
        <dbReference type="EMBL" id="KAL0631711.1"/>
    </source>
</evidence>
<proteinExistence type="predicted"/>
<dbReference type="InterPro" id="IPR053037">
    <property type="entry name" value="Pericyclase_pydY-like"/>
</dbReference>